<dbReference type="InterPro" id="IPR006685">
    <property type="entry name" value="MscS_channel_2nd"/>
</dbReference>
<feature type="transmembrane region" description="Helical" evidence="7">
    <location>
        <begin position="28"/>
        <end position="48"/>
    </location>
</feature>
<organism evidence="11 12">
    <name type="scientific">Geobacter soli</name>
    <dbReference type="NCBI Taxonomy" id="1510391"/>
    <lineage>
        <taxon>Bacteria</taxon>
        <taxon>Pseudomonadati</taxon>
        <taxon>Thermodesulfobacteriota</taxon>
        <taxon>Desulfuromonadia</taxon>
        <taxon>Geobacterales</taxon>
        <taxon>Geobacteraceae</taxon>
        <taxon>Geobacter</taxon>
    </lineage>
</organism>
<accession>A0A0C1QP71</accession>
<evidence type="ECO:0000313" key="12">
    <source>
        <dbReference type="Proteomes" id="UP000031433"/>
    </source>
</evidence>
<dbReference type="Gene3D" id="2.30.30.60">
    <property type="match status" value="1"/>
</dbReference>
<keyword evidence="4 7" id="KW-0812">Transmembrane</keyword>
<evidence type="ECO:0000313" key="11">
    <source>
        <dbReference type="EMBL" id="KIE42392.1"/>
    </source>
</evidence>
<feature type="transmembrane region" description="Helical" evidence="7">
    <location>
        <begin position="68"/>
        <end position="88"/>
    </location>
</feature>
<dbReference type="SUPFAM" id="SSF82689">
    <property type="entry name" value="Mechanosensitive channel protein MscS (YggB), C-terminal domain"/>
    <property type="match status" value="1"/>
</dbReference>
<evidence type="ECO:0000259" key="9">
    <source>
        <dbReference type="Pfam" id="PF21082"/>
    </source>
</evidence>
<dbReference type="GO" id="GO:0005886">
    <property type="term" value="C:plasma membrane"/>
    <property type="evidence" value="ECO:0007669"/>
    <property type="project" value="UniProtKB-SubCell"/>
</dbReference>
<keyword evidence="3" id="KW-1003">Cell membrane</keyword>
<dbReference type="Gene3D" id="1.10.287.1260">
    <property type="match status" value="1"/>
</dbReference>
<dbReference type="Gene3D" id="3.30.70.100">
    <property type="match status" value="1"/>
</dbReference>
<name>A0A0C1QP71_9BACT</name>
<dbReference type="InterPro" id="IPR011066">
    <property type="entry name" value="MscS_channel_C_sf"/>
</dbReference>
<dbReference type="PANTHER" id="PTHR30566:SF25">
    <property type="entry name" value="INNER MEMBRANE PROTEIN"/>
    <property type="match status" value="1"/>
</dbReference>
<feature type="domain" description="Mechanosensitive ion channel transmembrane helices 2/3" evidence="10">
    <location>
        <begin position="151"/>
        <end position="192"/>
    </location>
</feature>
<feature type="transmembrane region" description="Helical" evidence="7">
    <location>
        <begin position="149"/>
        <end position="167"/>
    </location>
</feature>
<dbReference type="InterPro" id="IPR023408">
    <property type="entry name" value="MscS_beta-dom_sf"/>
</dbReference>
<dbReference type="SUPFAM" id="SSF82861">
    <property type="entry name" value="Mechanosensitive channel protein MscS (YggB), transmembrane region"/>
    <property type="match status" value="1"/>
</dbReference>
<keyword evidence="6 7" id="KW-0472">Membrane</keyword>
<evidence type="ECO:0000259" key="8">
    <source>
        <dbReference type="Pfam" id="PF00924"/>
    </source>
</evidence>
<dbReference type="InterPro" id="IPR049278">
    <property type="entry name" value="MS_channel_C"/>
</dbReference>
<comment type="similarity">
    <text evidence="2">Belongs to the MscS (TC 1.A.23) family.</text>
</comment>
<evidence type="ECO:0000256" key="5">
    <source>
        <dbReference type="ARBA" id="ARBA00022989"/>
    </source>
</evidence>
<comment type="subcellular location">
    <subcellularLocation>
        <location evidence="1">Cell membrane</location>
        <topology evidence="1">Multi-pass membrane protein</topology>
    </subcellularLocation>
</comment>
<dbReference type="InterPro" id="IPR011014">
    <property type="entry name" value="MscS_channel_TM-2"/>
</dbReference>
<protein>
    <submittedName>
        <fullName evidence="11">Mechanosensitive ion channel protein MscS</fullName>
    </submittedName>
</protein>
<dbReference type="Proteomes" id="UP000031433">
    <property type="component" value="Unassembled WGS sequence"/>
</dbReference>
<dbReference type="AlphaFoldDB" id="A0A0C1QP71"/>
<dbReference type="GO" id="GO:0008381">
    <property type="term" value="F:mechanosensitive monoatomic ion channel activity"/>
    <property type="evidence" value="ECO:0007669"/>
    <property type="project" value="UniProtKB-ARBA"/>
</dbReference>
<evidence type="ECO:0000256" key="1">
    <source>
        <dbReference type="ARBA" id="ARBA00004651"/>
    </source>
</evidence>
<sequence length="364" mass="40498">MADIIAFLSSFYRLEAGDHLLLFWLKEALIALIIFSFFWGLSLLLRTLLSRWVPRFTAFTSTDLDDRILTRVTPPACLLVVLAGLYYAVKSLPFPEKAHVLSAGAIFIINTIVVTNIAWRVTNELLVWYGSRLAERHGAGVDRQIIPPLEKLITIFLSGIALMVVLQHFNYDIISVVTALGIGSLAIGMAAKETLANMISGFTLMVDRPFRIGDRIQLASGQWGDVADIGLRTTKIKTVDNTLLIIPNSELCNTTIINLAFPDVRAKGRINIGISYDSDVERAKSLLVETALDVPAVLREPAPEAFFVSFGESALNMSLFFWVSEYGSVFATADKINERIIARFREEGITIPYPIRTVIMEKEQ</sequence>
<dbReference type="Pfam" id="PF21088">
    <property type="entry name" value="MS_channel_1st"/>
    <property type="match status" value="1"/>
</dbReference>
<evidence type="ECO:0000256" key="7">
    <source>
        <dbReference type="SAM" id="Phobius"/>
    </source>
</evidence>
<proteinExistence type="inferred from homology"/>
<dbReference type="InterPro" id="IPR010920">
    <property type="entry name" value="LSM_dom_sf"/>
</dbReference>
<dbReference type="EMBL" id="JXBL01000001">
    <property type="protein sequence ID" value="KIE42392.1"/>
    <property type="molecule type" value="Genomic_DNA"/>
</dbReference>
<evidence type="ECO:0000256" key="3">
    <source>
        <dbReference type="ARBA" id="ARBA00022475"/>
    </source>
</evidence>
<dbReference type="Pfam" id="PF00924">
    <property type="entry name" value="MS_channel_2nd"/>
    <property type="match status" value="1"/>
</dbReference>
<evidence type="ECO:0000256" key="2">
    <source>
        <dbReference type="ARBA" id="ARBA00008017"/>
    </source>
</evidence>
<dbReference type="RefSeq" id="WP_039644916.1">
    <property type="nucleotide sequence ID" value="NZ_JXBL01000001.1"/>
</dbReference>
<dbReference type="SUPFAM" id="SSF50182">
    <property type="entry name" value="Sm-like ribonucleoproteins"/>
    <property type="match status" value="1"/>
</dbReference>
<feature type="domain" description="Mechanosensitive ion channel MscS C-terminal" evidence="9">
    <location>
        <begin position="270"/>
        <end position="351"/>
    </location>
</feature>
<dbReference type="InterPro" id="IPR049142">
    <property type="entry name" value="MS_channel_1st"/>
</dbReference>
<feature type="transmembrane region" description="Helical" evidence="7">
    <location>
        <begin position="173"/>
        <end position="191"/>
    </location>
</feature>
<gene>
    <name evidence="11" type="ORF">SE37_07005</name>
</gene>
<reference evidence="11 12" key="1">
    <citation type="submission" date="2015-01" db="EMBL/GenBank/DDBJ databases">
        <title>Genome sequence of the anaerobic bacterium Geobacter soli GSS01, a dissimilatory Fe(III) reducer from soil.</title>
        <authorList>
            <person name="Yang G."/>
            <person name="Zhou S."/>
        </authorList>
    </citation>
    <scope>NUCLEOTIDE SEQUENCE [LARGE SCALE GENOMIC DNA]</scope>
    <source>
        <strain evidence="11 12">GSS01</strain>
    </source>
</reference>
<comment type="caution">
    <text evidence="11">The sequence shown here is derived from an EMBL/GenBank/DDBJ whole genome shotgun (WGS) entry which is preliminary data.</text>
</comment>
<keyword evidence="5 7" id="KW-1133">Transmembrane helix</keyword>
<dbReference type="Pfam" id="PF21082">
    <property type="entry name" value="MS_channel_3rd"/>
    <property type="match status" value="1"/>
</dbReference>
<evidence type="ECO:0000256" key="4">
    <source>
        <dbReference type="ARBA" id="ARBA00022692"/>
    </source>
</evidence>
<evidence type="ECO:0000259" key="10">
    <source>
        <dbReference type="Pfam" id="PF21088"/>
    </source>
</evidence>
<feature type="transmembrane region" description="Helical" evidence="7">
    <location>
        <begin position="100"/>
        <end position="119"/>
    </location>
</feature>
<keyword evidence="12" id="KW-1185">Reference proteome</keyword>
<evidence type="ECO:0000256" key="6">
    <source>
        <dbReference type="ARBA" id="ARBA00023136"/>
    </source>
</evidence>
<feature type="domain" description="Mechanosensitive ion channel MscS" evidence="8">
    <location>
        <begin position="194"/>
        <end position="259"/>
    </location>
</feature>
<dbReference type="PANTHER" id="PTHR30566">
    <property type="entry name" value="YNAI-RELATED MECHANOSENSITIVE ION CHANNEL"/>
    <property type="match status" value="1"/>
</dbReference>